<name>A0A857DL08_9FIRM</name>
<dbReference type="FunFam" id="1.10.10.10:FF:000001">
    <property type="entry name" value="LysR family transcriptional regulator"/>
    <property type="match status" value="1"/>
</dbReference>
<dbReference type="Proteomes" id="UP000430508">
    <property type="component" value="Chromosome"/>
</dbReference>
<dbReference type="InterPro" id="IPR000847">
    <property type="entry name" value="LysR_HTH_N"/>
</dbReference>
<dbReference type="GO" id="GO:0003700">
    <property type="term" value="F:DNA-binding transcription factor activity"/>
    <property type="evidence" value="ECO:0007669"/>
    <property type="project" value="InterPro"/>
</dbReference>
<dbReference type="PANTHER" id="PTHR30346:SF0">
    <property type="entry name" value="HCA OPERON TRANSCRIPTIONAL ACTIVATOR HCAR"/>
    <property type="match status" value="1"/>
</dbReference>
<dbReference type="PROSITE" id="PS50931">
    <property type="entry name" value="HTH_LYSR"/>
    <property type="match status" value="1"/>
</dbReference>
<organism evidence="6 7">
    <name type="scientific">Dehalobacter restrictus</name>
    <dbReference type="NCBI Taxonomy" id="55583"/>
    <lineage>
        <taxon>Bacteria</taxon>
        <taxon>Bacillati</taxon>
        <taxon>Bacillota</taxon>
        <taxon>Clostridia</taxon>
        <taxon>Eubacteriales</taxon>
        <taxon>Desulfitobacteriaceae</taxon>
        <taxon>Dehalobacter</taxon>
    </lineage>
</organism>
<dbReference type="PANTHER" id="PTHR30346">
    <property type="entry name" value="TRANSCRIPTIONAL DUAL REGULATOR HCAR-RELATED"/>
    <property type="match status" value="1"/>
</dbReference>
<dbReference type="GO" id="GO:0003677">
    <property type="term" value="F:DNA binding"/>
    <property type="evidence" value="ECO:0007669"/>
    <property type="project" value="UniProtKB-KW"/>
</dbReference>
<evidence type="ECO:0000313" key="7">
    <source>
        <dbReference type="Proteomes" id="UP000430508"/>
    </source>
</evidence>
<dbReference type="CDD" id="cd05466">
    <property type="entry name" value="PBP2_LTTR_substrate"/>
    <property type="match status" value="1"/>
</dbReference>
<evidence type="ECO:0000259" key="5">
    <source>
        <dbReference type="PROSITE" id="PS50931"/>
    </source>
</evidence>
<dbReference type="AlphaFoldDB" id="A0A857DL08"/>
<dbReference type="Gene3D" id="1.10.10.10">
    <property type="entry name" value="Winged helix-like DNA-binding domain superfamily/Winged helix DNA-binding domain"/>
    <property type="match status" value="1"/>
</dbReference>
<dbReference type="SUPFAM" id="SSF53850">
    <property type="entry name" value="Periplasmic binding protein-like II"/>
    <property type="match status" value="1"/>
</dbReference>
<dbReference type="InterPro" id="IPR036390">
    <property type="entry name" value="WH_DNA-bd_sf"/>
</dbReference>
<gene>
    <name evidence="6" type="ORF">GQ588_10985</name>
</gene>
<accession>A0A857DL08</accession>
<dbReference type="InterPro" id="IPR005119">
    <property type="entry name" value="LysR_subst-bd"/>
</dbReference>
<protein>
    <submittedName>
        <fullName evidence="6">LysR family transcriptional regulator</fullName>
    </submittedName>
</protein>
<proteinExistence type="inferred from homology"/>
<dbReference type="InterPro" id="IPR036388">
    <property type="entry name" value="WH-like_DNA-bd_sf"/>
</dbReference>
<dbReference type="SUPFAM" id="SSF46785">
    <property type="entry name" value="Winged helix' DNA-binding domain"/>
    <property type="match status" value="1"/>
</dbReference>
<evidence type="ECO:0000256" key="3">
    <source>
        <dbReference type="ARBA" id="ARBA00023125"/>
    </source>
</evidence>
<comment type="similarity">
    <text evidence="1">Belongs to the LysR transcriptional regulatory family.</text>
</comment>
<dbReference type="Pfam" id="PF03466">
    <property type="entry name" value="LysR_substrate"/>
    <property type="match status" value="1"/>
</dbReference>
<dbReference type="GO" id="GO:0032993">
    <property type="term" value="C:protein-DNA complex"/>
    <property type="evidence" value="ECO:0007669"/>
    <property type="project" value="TreeGrafter"/>
</dbReference>
<evidence type="ECO:0000313" key="6">
    <source>
        <dbReference type="EMBL" id="QHA01119.1"/>
    </source>
</evidence>
<dbReference type="RefSeq" id="WP_158208455.1">
    <property type="nucleotide sequence ID" value="NZ_CP046996.1"/>
</dbReference>
<evidence type="ECO:0000256" key="2">
    <source>
        <dbReference type="ARBA" id="ARBA00023015"/>
    </source>
</evidence>
<feature type="domain" description="HTH lysR-type" evidence="5">
    <location>
        <begin position="1"/>
        <end position="58"/>
    </location>
</feature>
<keyword evidence="4" id="KW-0804">Transcription</keyword>
<evidence type="ECO:0000256" key="4">
    <source>
        <dbReference type="ARBA" id="ARBA00023163"/>
    </source>
</evidence>
<dbReference type="Pfam" id="PF00126">
    <property type="entry name" value="HTH_1"/>
    <property type="match status" value="1"/>
</dbReference>
<keyword evidence="2" id="KW-0805">Transcription regulation</keyword>
<reference evidence="6 7" key="1">
    <citation type="submission" date="2019-12" db="EMBL/GenBank/DDBJ databases">
        <title>Sequence classification of anaerobic respiratory reductive dehalogenases: First we see many, then we see few.</title>
        <authorList>
            <person name="Molenda O."/>
            <person name="Puentes Jacome L.A."/>
            <person name="Cao X."/>
            <person name="Nesbo C.L."/>
            <person name="Tang S."/>
            <person name="Morson N."/>
            <person name="Patron J."/>
            <person name="Lomheim L."/>
            <person name="Wishart D.S."/>
            <person name="Edwards E.A."/>
        </authorList>
    </citation>
    <scope>NUCLEOTIDE SEQUENCE [LARGE SCALE GENOMIC DNA]</scope>
    <source>
        <strain evidence="6 7">12DCA</strain>
    </source>
</reference>
<keyword evidence="3" id="KW-0238">DNA-binding</keyword>
<dbReference type="PRINTS" id="PR00039">
    <property type="entry name" value="HTHLYSR"/>
</dbReference>
<evidence type="ECO:0000256" key="1">
    <source>
        <dbReference type="ARBA" id="ARBA00009437"/>
    </source>
</evidence>
<dbReference type="EMBL" id="CP046996">
    <property type="protein sequence ID" value="QHA01119.1"/>
    <property type="molecule type" value="Genomic_DNA"/>
</dbReference>
<dbReference type="Gene3D" id="3.40.190.10">
    <property type="entry name" value="Periplasmic binding protein-like II"/>
    <property type="match status" value="2"/>
</dbReference>
<sequence length="301" mass="34453">MTLQQLKYVVKVAEKGSINEAAKELLISQPSLSSAIMELEKEVHITIFIRNNRGVSITNEGMEFLGYARQVLTQSELLESKYISNTPMKQRFCISTQHYTFAANAFVELVKEFGLDEYEFALNETTTYQIIEDVKTLFSEIGIIYLSYYNETVIRKILKENNLFYTELFTAKPHVFLYKHHPLANKISVELNDLDQYPCISYNQGQNNAFYFSEEILSTRTVKKSIRVSDRAAVVNFLIGLNGYTISSGVFPRYLHGDDIISVPLDVDEKIQVGTIVHKDTVLSDLGKIYIEALRQYAKCM</sequence>